<organism evidence="1">
    <name type="scientific">bacterium 19MO03SA05</name>
    <dbReference type="NCBI Taxonomy" id="2920620"/>
    <lineage>
        <taxon>Bacteria</taxon>
    </lineage>
</organism>
<accession>A0AAU6VJG4</accession>
<sequence>MRTGVTTRSRWSETENLFLAKHAQEMSSDEIAEKLGRTKQAVNSKAEKLGVSLRKHGEKHHLAKVSNHDVELCRQLHDEGVTPCEIAEKMELGYTYVQWILNYRIRRNG</sequence>
<proteinExistence type="predicted"/>
<reference evidence="1" key="1">
    <citation type="submission" date="2022-03" db="EMBL/GenBank/DDBJ databases">
        <title>Sea Food Isolates.</title>
        <authorList>
            <person name="Li c."/>
        </authorList>
    </citation>
    <scope>NUCLEOTIDE SEQUENCE</scope>
    <source>
        <strain evidence="1">19MO03SA05</strain>
    </source>
</reference>
<dbReference type="SUPFAM" id="SSF88659">
    <property type="entry name" value="Sigma3 and sigma4 domains of RNA polymerase sigma factors"/>
    <property type="match status" value="1"/>
</dbReference>
<evidence type="ECO:0000313" key="1">
    <source>
        <dbReference type="EMBL" id="XAG86225.1"/>
    </source>
</evidence>
<name>A0AAU6VJG4_UNCXX</name>
<gene>
    <name evidence="1" type="ORF">MRM63_13620</name>
</gene>
<dbReference type="AlphaFoldDB" id="A0AAU6VJG4"/>
<protein>
    <submittedName>
        <fullName evidence="1">Uncharacterized protein</fullName>
    </submittedName>
</protein>
<dbReference type="Gene3D" id="1.10.10.60">
    <property type="entry name" value="Homeodomain-like"/>
    <property type="match status" value="1"/>
</dbReference>
<dbReference type="InterPro" id="IPR013324">
    <property type="entry name" value="RNA_pol_sigma_r3/r4-like"/>
</dbReference>
<dbReference type="EMBL" id="CP095351">
    <property type="protein sequence ID" value="XAG86225.1"/>
    <property type="molecule type" value="Genomic_DNA"/>
</dbReference>